<dbReference type="InterPro" id="IPR036890">
    <property type="entry name" value="HATPase_C_sf"/>
</dbReference>
<keyword evidence="6 10" id="KW-0812">Transmembrane</keyword>
<dbReference type="SUPFAM" id="SSF55874">
    <property type="entry name" value="ATPase domain of HSP90 chaperone/DNA topoisomerase II/histidine kinase"/>
    <property type="match status" value="1"/>
</dbReference>
<dbReference type="SMART" id="SM00388">
    <property type="entry name" value="HisKA"/>
    <property type="match status" value="1"/>
</dbReference>
<evidence type="ECO:0000256" key="7">
    <source>
        <dbReference type="ARBA" id="ARBA00022777"/>
    </source>
</evidence>
<dbReference type="SUPFAM" id="SSF47384">
    <property type="entry name" value="Homodimeric domain of signal transducing histidine kinase"/>
    <property type="match status" value="1"/>
</dbReference>
<keyword evidence="8 10" id="KW-1133">Transmembrane helix</keyword>
<evidence type="ECO:0000256" key="1">
    <source>
        <dbReference type="ARBA" id="ARBA00000085"/>
    </source>
</evidence>
<keyword evidence="9 10" id="KW-0472">Membrane</keyword>
<evidence type="ECO:0000256" key="5">
    <source>
        <dbReference type="ARBA" id="ARBA00022679"/>
    </source>
</evidence>
<dbReference type="GO" id="GO:0005524">
    <property type="term" value="F:ATP binding"/>
    <property type="evidence" value="ECO:0007669"/>
    <property type="project" value="UniProtKB-KW"/>
</dbReference>
<dbReference type="PANTHER" id="PTHR45436:SF4">
    <property type="entry name" value="SENSOR PROTEIN PHOQ"/>
    <property type="match status" value="1"/>
</dbReference>
<keyword evidence="7 12" id="KW-0418">Kinase</keyword>
<dbReference type="Gene3D" id="3.30.565.10">
    <property type="entry name" value="Histidine kinase-like ATPase, C-terminal domain"/>
    <property type="match status" value="1"/>
</dbReference>
<dbReference type="OrthoDB" id="9809567at2"/>
<dbReference type="SMART" id="SM00387">
    <property type="entry name" value="HATPase_c"/>
    <property type="match status" value="1"/>
</dbReference>
<evidence type="ECO:0000313" key="13">
    <source>
        <dbReference type="Proteomes" id="UP000199397"/>
    </source>
</evidence>
<dbReference type="PROSITE" id="PS50109">
    <property type="entry name" value="HIS_KIN"/>
    <property type="match status" value="1"/>
</dbReference>
<evidence type="ECO:0000256" key="8">
    <source>
        <dbReference type="ARBA" id="ARBA00022989"/>
    </source>
</evidence>
<reference evidence="12 13" key="1">
    <citation type="submission" date="2016-10" db="EMBL/GenBank/DDBJ databases">
        <authorList>
            <person name="de Groot N.N."/>
        </authorList>
    </citation>
    <scope>NUCLEOTIDE SEQUENCE [LARGE SCALE GENOMIC DNA]</scope>
    <source>
        <strain evidence="12 13">DSM 21228</strain>
    </source>
</reference>
<dbReference type="EMBL" id="FNQP01000010">
    <property type="protein sequence ID" value="SEA61081.1"/>
    <property type="molecule type" value="Genomic_DNA"/>
</dbReference>
<evidence type="ECO:0000259" key="11">
    <source>
        <dbReference type="PROSITE" id="PS50109"/>
    </source>
</evidence>
<dbReference type="AlphaFoldDB" id="A0A1H4CKW1"/>
<dbReference type="GO" id="GO:0005886">
    <property type="term" value="C:plasma membrane"/>
    <property type="evidence" value="ECO:0007669"/>
    <property type="project" value="TreeGrafter"/>
</dbReference>
<organism evidence="12 13">
    <name type="scientific">Thiothrix caldifontis</name>
    <dbReference type="NCBI Taxonomy" id="525918"/>
    <lineage>
        <taxon>Bacteria</taxon>
        <taxon>Pseudomonadati</taxon>
        <taxon>Pseudomonadota</taxon>
        <taxon>Gammaproteobacteria</taxon>
        <taxon>Thiotrichales</taxon>
        <taxon>Thiotrichaceae</taxon>
        <taxon>Thiothrix</taxon>
    </lineage>
</organism>
<protein>
    <recommendedName>
        <fullName evidence="3">histidine kinase</fullName>
        <ecNumber evidence="3">2.7.13.3</ecNumber>
    </recommendedName>
</protein>
<keyword evidence="13" id="KW-1185">Reference proteome</keyword>
<accession>A0A1H4CKW1</accession>
<comment type="catalytic activity">
    <reaction evidence="1">
        <text>ATP + protein L-histidine = ADP + protein N-phospho-L-histidine.</text>
        <dbReference type="EC" id="2.7.13.3"/>
    </reaction>
</comment>
<evidence type="ECO:0000256" key="3">
    <source>
        <dbReference type="ARBA" id="ARBA00012438"/>
    </source>
</evidence>
<dbReference type="PANTHER" id="PTHR45436">
    <property type="entry name" value="SENSOR HISTIDINE KINASE YKOH"/>
    <property type="match status" value="1"/>
</dbReference>
<dbReference type="Gene3D" id="1.10.287.130">
    <property type="match status" value="1"/>
</dbReference>
<keyword evidence="5" id="KW-0808">Transferase</keyword>
<dbReference type="InterPro" id="IPR005467">
    <property type="entry name" value="His_kinase_dom"/>
</dbReference>
<dbReference type="InterPro" id="IPR050428">
    <property type="entry name" value="TCS_sensor_his_kinase"/>
</dbReference>
<feature type="transmembrane region" description="Helical" evidence="10">
    <location>
        <begin position="12"/>
        <end position="31"/>
    </location>
</feature>
<dbReference type="PRINTS" id="PR00344">
    <property type="entry name" value="BCTRLSENSOR"/>
</dbReference>
<keyword evidence="4" id="KW-0597">Phosphoprotein</keyword>
<dbReference type="Pfam" id="PF02518">
    <property type="entry name" value="HATPase_c"/>
    <property type="match status" value="1"/>
</dbReference>
<evidence type="ECO:0000313" key="12">
    <source>
        <dbReference type="EMBL" id="SEA61081.1"/>
    </source>
</evidence>
<feature type="domain" description="Histidine kinase" evidence="11">
    <location>
        <begin position="282"/>
        <end position="488"/>
    </location>
</feature>
<dbReference type="GO" id="GO:0000155">
    <property type="term" value="F:phosphorelay sensor kinase activity"/>
    <property type="evidence" value="ECO:0007669"/>
    <property type="project" value="InterPro"/>
</dbReference>
<gene>
    <name evidence="12" type="ORF">SAMN05660964_01987</name>
</gene>
<comment type="subcellular location">
    <subcellularLocation>
        <location evidence="2">Membrane</location>
    </subcellularLocation>
</comment>
<proteinExistence type="predicted"/>
<dbReference type="InterPro" id="IPR003594">
    <property type="entry name" value="HATPase_dom"/>
</dbReference>
<dbReference type="STRING" id="525918.SAMN05660964_01987"/>
<evidence type="ECO:0000256" key="2">
    <source>
        <dbReference type="ARBA" id="ARBA00004370"/>
    </source>
</evidence>
<evidence type="ECO:0000256" key="4">
    <source>
        <dbReference type="ARBA" id="ARBA00022553"/>
    </source>
</evidence>
<name>A0A1H4CKW1_9GAMM</name>
<dbReference type="InterPro" id="IPR003661">
    <property type="entry name" value="HisK_dim/P_dom"/>
</dbReference>
<evidence type="ECO:0000256" key="10">
    <source>
        <dbReference type="SAM" id="Phobius"/>
    </source>
</evidence>
<dbReference type="Proteomes" id="UP000199397">
    <property type="component" value="Unassembled WGS sequence"/>
</dbReference>
<sequence length="488" mass="55849">MLSSLRSRQLISGFGVIMVGILMLGGMLHWFSYSYKIDQKKVELRETSYDLLGFLNFEEGQFKTSEEKDVEAKAKEMIRFRKLDDVEQNRFAYIIDTKTNDIVWTANTMGKPDQLIEADYLLRFSLKKDIPVSFEPTFDQQKPLPPKDPNKLVDDEVLQQTYSQEYLLAIQSFFHPEYGTFQFVLGISIADIQKEMQDMRQKFAVLLFLSAVLVLIAQLALSFWVVAPIKEFENEVKAIEAGDKDSISEHYPEELLPVKNALNGLLSYEKGQKQRYKDTLDDLAHSIKTPLTAMQNQLDQLRRDANPDAQIKIATTVFESQIERIREIIGHQLRRAMVTNQGAMILSQPVRPVLFRLRETLQKVYRDKVFEIRINVDEYAKCRMDAEDMMELFGNLLNNACRFCKDLVEISAHHDNNMLIIDIDDDGLGFPINNPNKLLQRGIREDSKSDGQGIGMAVSTEIVSAIGGKIELLVSPYVGARVRLHLPV</sequence>
<dbReference type="RefSeq" id="WP_093068109.1">
    <property type="nucleotide sequence ID" value="NZ_FNQP01000010.1"/>
</dbReference>
<dbReference type="InterPro" id="IPR036097">
    <property type="entry name" value="HisK_dim/P_sf"/>
</dbReference>
<evidence type="ECO:0000256" key="6">
    <source>
        <dbReference type="ARBA" id="ARBA00022692"/>
    </source>
</evidence>
<dbReference type="InterPro" id="IPR004358">
    <property type="entry name" value="Sig_transdc_His_kin-like_C"/>
</dbReference>
<feature type="transmembrane region" description="Helical" evidence="10">
    <location>
        <begin position="203"/>
        <end position="227"/>
    </location>
</feature>
<dbReference type="CDD" id="cd00082">
    <property type="entry name" value="HisKA"/>
    <property type="match status" value="1"/>
</dbReference>
<evidence type="ECO:0000256" key="9">
    <source>
        <dbReference type="ARBA" id="ARBA00023136"/>
    </source>
</evidence>
<dbReference type="EC" id="2.7.13.3" evidence="3"/>